<feature type="domain" description="HTH lysR-type" evidence="5">
    <location>
        <begin position="6"/>
        <end position="63"/>
    </location>
</feature>
<sequence length="308" mass="33652">MPDLTLDLRYLKYAILAAEQGSFRRTAEMLNVPQSTVSRRIQLLEHRIGISLFDRNRSGARVTPAGERFLMDAAVGAEHLCQAVNGLALVKRGHSGKVCIGFMASLANGFLAELLSAFHSRFPAVDIKLEEATSQANASAVLNGRLDAAFMPGAPRLPGCRAEKLWNEKIFVAVPDVHRVVALSAVTWDNIRHETFLVTADAAGPEIEDYLVRQLSRTAFHPKISVQRVGRENLLNMVGRGFGITLTTDSTLGIAYPKLRFLPIISSEDTVSSSVVWSTSNQNPALKNLVEMSLSQARRLAMGEGLVD</sequence>
<protein>
    <submittedName>
        <fullName evidence="6">DNA-binding transcriptional LysR family regulator</fullName>
    </submittedName>
    <submittedName>
        <fullName evidence="7">LysR family transcriptional regulator</fullName>
    </submittedName>
</protein>
<dbReference type="SUPFAM" id="SSF53850">
    <property type="entry name" value="Periplasmic binding protein-like II"/>
    <property type="match status" value="1"/>
</dbReference>
<evidence type="ECO:0000313" key="6">
    <source>
        <dbReference type="EMBL" id="MBB4095822.1"/>
    </source>
</evidence>
<gene>
    <name evidence="7" type="ORF">FIB18_21490</name>
    <name evidence="6" type="ORF">GGQ79_004375</name>
</gene>
<dbReference type="CDD" id="cd08414">
    <property type="entry name" value="PBP2_LTTR_aromatics_like"/>
    <property type="match status" value="1"/>
</dbReference>
<dbReference type="InterPro" id="IPR005119">
    <property type="entry name" value="LysR_subst-bd"/>
</dbReference>
<comment type="caution">
    <text evidence="7">The sequence shown here is derived from an EMBL/GenBank/DDBJ whole genome shotgun (WGS) entry which is preliminary data.</text>
</comment>
<dbReference type="GO" id="GO:0032993">
    <property type="term" value="C:protein-DNA complex"/>
    <property type="evidence" value="ECO:0007669"/>
    <property type="project" value="TreeGrafter"/>
</dbReference>
<dbReference type="RefSeq" id="WP_140022704.1">
    <property type="nucleotide sequence ID" value="NZ_JACIEX010000014.1"/>
</dbReference>
<dbReference type="PRINTS" id="PR00039">
    <property type="entry name" value="HTHLYSR"/>
</dbReference>
<name>A0A5C5CEG8_9HYPH</name>
<dbReference type="Proteomes" id="UP000313390">
    <property type="component" value="Unassembled WGS sequence"/>
</dbReference>
<evidence type="ECO:0000256" key="4">
    <source>
        <dbReference type="ARBA" id="ARBA00023163"/>
    </source>
</evidence>
<evidence type="ECO:0000259" key="5">
    <source>
        <dbReference type="PROSITE" id="PS50931"/>
    </source>
</evidence>
<reference evidence="7" key="2">
    <citation type="submission" date="2019-06" db="EMBL/GenBank/DDBJ databases">
        <authorList>
            <person name="Hu M."/>
        </authorList>
    </citation>
    <scope>NUCLEOTIDE SEQUENCE</scope>
    <source>
        <strain evidence="7">08RB2639</strain>
    </source>
</reference>
<dbReference type="PROSITE" id="PS50931">
    <property type="entry name" value="HTH_LYSR"/>
    <property type="match status" value="1"/>
</dbReference>
<dbReference type="Gene3D" id="1.10.10.10">
    <property type="entry name" value="Winged helix-like DNA-binding domain superfamily/Winged helix DNA-binding domain"/>
    <property type="match status" value="1"/>
</dbReference>
<keyword evidence="9" id="KW-1185">Reference proteome</keyword>
<dbReference type="AlphaFoldDB" id="A0A5C5CEG8"/>
<dbReference type="Proteomes" id="UP000553980">
    <property type="component" value="Unassembled WGS sequence"/>
</dbReference>
<keyword evidence="3 6" id="KW-0238">DNA-binding</keyword>
<reference evidence="7 8" key="1">
    <citation type="journal article" date="2011" name="Int. J. Syst. Evol. Microbiol.">
        <title>Ochrobactrum pecoris sp. nov., isolated from farm animals.</title>
        <authorList>
            <person name="Kampfer P."/>
            <person name="Huber B."/>
            <person name="Busse H.J."/>
            <person name="Scholz H.C."/>
            <person name="Tomaso H."/>
            <person name="Hotzel H."/>
            <person name="Melzer F."/>
        </authorList>
    </citation>
    <scope>NUCLEOTIDE SEQUENCE [LARGE SCALE GENOMIC DNA]</scope>
    <source>
        <strain evidence="7 8">08RB2639</strain>
    </source>
</reference>
<keyword evidence="2" id="KW-0805">Transcription regulation</keyword>
<reference evidence="6 9" key="3">
    <citation type="submission" date="2020-08" db="EMBL/GenBank/DDBJ databases">
        <title>Genomic Encyclopedia of Type Strains, Phase IV (KMG-IV): sequencing the most valuable type-strain genomes for metagenomic binning, comparative biology and taxonomic classification.</title>
        <authorList>
            <person name="Goeker M."/>
        </authorList>
    </citation>
    <scope>NUCLEOTIDE SEQUENCE [LARGE SCALE GENOMIC DNA]</scope>
    <source>
        <strain evidence="6 9">DSM 23868</strain>
    </source>
</reference>
<evidence type="ECO:0000256" key="1">
    <source>
        <dbReference type="ARBA" id="ARBA00009437"/>
    </source>
</evidence>
<dbReference type="EMBL" id="JACIEX010000014">
    <property type="protein sequence ID" value="MBB4095822.1"/>
    <property type="molecule type" value="Genomic_DNA"/>
</dbReference>
<evidence type="ECO:0000256" key="3">
    <source>
        <dbReference type="ARBA" id="ARBA00023125"/>
    </source>
</evidence>
<dbReference type="PANTHER" id="PTHR30346:SF0">
    <property type="entry name" value="HCA OPERON TRANSCRIPTIONAL ACTIVATOR HCAR"/>
    <property type="match status" value="1"/>
</dbReference>
<dbReference type="InterPro" id="IPR036390">
    <property type="entry name" value="WH_DNA-bd_sf"/>
</dbReference>
<dbReference type="GO" id="GO:0003677">
    <property type="term" value="F:DNA binding"/>
    <property type="evidence" value="ECO:0007669"/>
    <property type="project" value="UniProtKB-KW"/>
</dbReference>
<dbReference type="SUPFAM" id="SSF46785">
    <property type="entry name" value="Winged helix' DNA-binding domain"/>
    <property type="match status" value="1"/>
</dbReference>
<keyword evidence="4" id="KW-0804">Transcription</keyword>
<dbReference type="EMBL" id="VEWK01000015">
    <property type="protein sequence ID" value="TNV09156.1"/>
    <property type="molecule type" value="Genomic_DNA"/>
</dbReference>
<accession>A0A5C5CEG8</accession>
<dbReference type="Pfam" id="PF00126">
    <property type="entry name" value="HTH_1"/>
    <property type="match status" value="1"/>
</dbReference>
<dbReference type="OrthoDB" id="7216893at2"/>
<evidence type="ECO:0000313" key="7">
    <source>
        <dbReference type="EMBL" id="TNV09156.1"/>
    </source>
</evidence>
<dbReference type="GO" id="GO:0003700">
    <property type="term" value="F:DNA-binding transcription factor activity"/>
    <property type="evidence" value="ECO:0007669"/>
    <property type="project" value="InterPro"/>
</dbReference>
<evidence type="ECO:0000313" key="8">
    <source>
        <dbReference type="Proteomes" id="UP000313390"/>
    </source>
</evidence>
<organism evidence="7 8">
    <name type="scientific">Brucella pecoris</name>
    <dbReference type="NCBI Taxonomy" id="867683"/>
    <lineage>
        <taxon>Bacteria</taxon>
        <taxon>Pseudomonadati</taxon>
        <taxon>Pseudomonadota</taxon>
        <taxon>Alphaproteobacteria</taxon>
        <taxon>Hyphomicrobiales</taxon>
        <taxon>Brucellaceae</taxon>
        <taxon>Brucella/Ochrobactrum group</taxon>
        <taxon>Brucella</taxon>
    </lineage>
</organism>
<dbReference type="InterPro" id="IPR000847">
    <property type="entry name" value="LysR_HTH_N"/>
</dbReference>
<evidence type="ECO:0000256" key="2">
    <source>
        <dbReference type="ARBA" id="ARBA00023015"/>
    </source>
</evidence>
<proteinExistence type="inferred from homology"/>
<evidence type="ECO:0000313" key="9">
    <source>
        <dbReference type="Proteomes" id="UP000553980"/>
    </source>
</evidence>
<dbReference type="PANTHER" id="PTHR30346">
    <property type="entry name" value="TRANSCRIPTIONAL DUAL REGULATOR HCAR-RELATED"/>
    <property type="match status" value="1"/>
</dbReference>
<dbReference type="InterPro" id="IPR036388">
    <property type="entry name" value="WH-like_DNA-bd_sf"/>
</dbReference>
<dbReference type="Pfam" id="PF03466">
    <property type="entry name" value="LysR_substrate"/>
    <property type="match status" value="1"/>
</dbReference>
<dbReference type="Gene3D" id="3.40.190.10">
    <property type="entry name" value="Periplasmic binding protein-like II"/>
    <property type="match status" value="2"/>
</dbReference>
<comment type="similarity">
    <text evidence="1">Belongs to the LysR transcriptional regulatory family.</text>
</comment>